<sequence>MDLEQQIELIRQSPLFDAEWYLATYPDVARLDMCPATHFARYGWRVGRNPSAAFHTRGYQEQHGDVARSGANPLIHYLQHGEREGRRVPAVSRPVTPLPAARSTGHPAGSALRPGPVSVASPPAPPTSERPEEASRCQSLQLEHTQQLLEHYFRRCQELEYQLMDAAAR</sequence>
<dbReference type="RefSeq" id="WP_126486967.1">
    <property type="nucleotide sequence ID" value="NZ_RXNS01000028.1"/>
</dbReference>
<evidence type="ECO:0000313" key="2">
    <source>
        <dbReference type="EMBL" id="RTQ97922.1"/>
    </source>
</evidence>
<gene>
    <name evidence="2" type="ORF">EKG36_19615</name>
</gene>
<dbReference type="OrthoDB" id="7068720at2"/>
<dbReference type="Proteomes" id="UP000267400">
    <property type="component" value="Unassembled WGS sequence"/>
</dbReference>
<proteinExistence type="predicted"/>
<evidence type="ECO:0000313" key="3">
    <source>
        <dbReference type="Proteomes" id="UP000267400"/>
    </source>
</evidence>
<feature type="region of interest" description="Disordered" evidence="1">
    <location>
        <begin position="95"/>
        <end position="136"/>
    </location>
</feature>
<protein>
    <submittedName>
        <fullName evidence="2">Uncharacterized protein</fullName>
    </submittedName>
</protein>
<evidence type="ECO:0000256" key="1">
    <source>
        <dbReference type="SAM" id="MobiDB-lite"/>
    </source>
</evidence>
<organism evidence="2 3">
    <name type="scientific">Halomonas nitroreducens</name>
    <dbReference type="NCBI Taxonomy" id="447425"/>
    <lineage>
        <taxon>Bacteria</taxon>
        <taxon>Pseudomonadati</taxon>
        <taxon>Pseudomonadota</taxon>
        <taxon>Gammaproteobacteria</taxon>
        <taxon>Oceanospirillales</taxon>
        <taxon>Halomonadaceae</taxon>
        <taxon>Halomonas</taxon>
    </lineage>
</organism>
<keyword evidence="3" id="KW-1185">Reference proteome</keyword>
<name>A0A3S0J6M3_9GAMM</name>
<comment type="caution">
    <text evidence="2">The sequence shown here is derived from an EMBL/GenBank/DDBJ whole genome shotgun (WGS) entry which is preliminary data.</text>
</comment>
<dbReference type="EMBL" id="RXNS01000028">
    <property type="protein sequence ID" value="RTQ97922.1"/>
    <property type="molecule type" value="Genomic_DNA"/>
</dbReference>
<reference evidence="2 3" key="1">
    <citation type="submission" date="2018-12" db="EMBL/GenBank/DDBJ databases">
        <authorList>
            <person name="Yu L."/>
        </authorList>
    </citation>
    <scope>NUCLEOTIDE SEQUENCE [LARGE SCALE GENOMIC DNA]</scope>
    <source>
        <strain evidence="2 3">11S</strain>
    </source>
</reference>
<dbReference type="AlphaFoldDB" id="A0A3S0J6M3"/>
<accession>A0A3S0J6M3</accession>